<feature type="transmembrane region" description="Helical" evidence="6">
    <location>
        <begin position="6"/>
        <end position="26"/>
    </location>
</feature>
<accession>C3JD19</accession>
<organism evidence="7 8">
    <name type="scientific">Porphyromonas endodontalis (strain ATCC 35406 / DSM 24491 / JCM 8526 / CCUG 16442 / BCRC 14492 / NCTC 13058 / HG 370)</name>
    <name type="common">Bacteroides endodontalis</name>
    <dbReference type="NCBI Taxonomy" id="553175"/>
    <lineage>
        <taxon>Bacteria</taxon>
        <taxon>Pseudomonadati</taxon>
        <taxon>Bacteroidota</taxon>
        <taxon>Bacteroidia</taxon>
        <taxon>Bacteroidales</taxon>
        <taxon>Porphyromonadaceae</taxon>
        <taxon>Porphyromonas</taxon>
    </lineage>
</organism>
<evidence type="ECO:0000313" key="7">
    <source>
        <dbReference type="EMBL" id="EEN81927.1"/>
    </source>
</evidence>
<sequence length="270" mass="27885">MTRDRLIALGITIAFHGLIVALLFLLQLSTMARSHPKEITLVPVGVLGEELARGGAGSEAAPAPSSYTPSMPTAPPTAPSPHKESLLTQKTPDQPAVAPPKTKPTPKTNEAALAAERRAQEEARRAQEAERERQRAISNKVSNAFGKSASQGTQGKESTGTGGAQGQGEGSATGSSVGGGASLAGRNVVGNGGRPARPTGFSPTRGTVVVRIVVNADGKVIEATQRLRGTNVTDSRTVQAAIRAALATRFNAQPGAADQEGTITYHFDIQ</sequence>
<protein>
    <submittedName>
        <fullName evidence="7">TonB family domain protein</fullName>
    </submittedName>
</protein>
<keyword evidence="3 6" id="KW-1133">Transmembrane helix</keyword>
<evidence type="ECO:0000256" key="2">
    <source>
        <dbReference type="ARBA" id="ARBA00022692"/>
    </source>
</evidence>
<evidence type="ECO:0000313" key="8">
    <source>
        <dbReference type="Proteomes" id="UP000004295"/>
    </source>
</evidence>
<dbReference type="InterPro" id="IPR006260">
    <property type="entry name" value="TonB/TolA_C"/>
</dbReference>
<evidence type="ECO:0000256" key="3">
    <source>
        <dbReference type="ARBA" id="ARBA00022989"/>
    </source>
</evidence>
<keyword evidence="2 6" id="KW-0812">Transmembrane</keyword>
<comment type="caution">
    <text evidence="7">The sequence shown here is derived from an EMBL/GenBank/DDBJ whole genome shotgun (WGS) entry which is preliminary data.</text>
</comment>
<dbReference type="AlphaFoldDB" id="C3JD19"/>
<dbReference type="SUPFAM" id="SSF74653">
    <property type="entry name" value="TolA/TonB C-terminal domain"/>
    <property type="match status" value="1"/>
</dbReference>
<dbReference type="GeneID" id="93365427"/>
<dbReference type="NCBIfam" id="TIGR01352">
    <property type="entry name" value="tonB_Cterm"/>
    <property type="match status" value="1"/>
</dbReference>
<reference evidence="7 8" key="1">
    <citation type="submission" date="2009-04" db="EMBL/GenBank/DDBJ databases">
        <authorList>
            <person name="Sebastian Y."/>
            <person name="Madupu R."/>
            <person name="Durkin A.S."/>
            <person name="Torralba M."/>
            <person name="Methe B."/>
            <person name="Sutton G.G."/>
            <person name="Strausberg R.L."/>
            <person name="Nelson K.E."/>
        </authorList>
    </citation>
    <scope>NUCLEOTIDE SEQUENCE [LARGE SCALE GENOMIC DNA]</scope>
    <source>
        <strain evidence="8">ATCC 35406 / BCRC 14492 / JCM 8526 / NCTC 13058 / HG 370</strain>
    </source>
</reference>
<feature type="compositionally biased region" description="Low complexity" evidence="5">
    <location>
        <begin position="58"/>
        <end position="71"/>
    </location>
</feature>
<keyword evidence="8" id="KW-1185">Reference proteome</keyword>
<dbReference type="Proteomes" id="UP000004295">
    <property type="component" value="Unassembled WGS sequence"/>
</dbReference>
<name>C3JD19_POREA</name>
<dbReference type="EMBL" id="ACNN01000036">
    <property type="protein sequence ID" value="EEN81927.1"/>
    <property type="molecule type" value="Genomic_DNA"/>
</dbReference>
<dbReference type="GO" id="GO:0016020">
    <property type="term" value="C:membrane"/>
    <property type="evidence" value="ECO:0007669"/>
    <property type="project" value="UniProtKB-SubCell"/>
</dbReference>
<dbReference type="STRING" id="553175.POREN0001_0706"/>
<keyword evidence="4 6" id="KW-0472">Membrane</keyword>
<gene>
    <name evidence="7" type="ORF">POREN0001_0706</name>
</gene>
<dbReference type="eggNOG" id="COG0810">
    <property type="taxonomic scope" value="Bacteria"/>
</dbReference>
<evidence type="ECO:0000256" key="4">
    <source>
        <dbReference type="ARBA" id="ARBA00023136"/>
    </source>
</evidence>
<feature type="compositionally biased region" description="Gly residues" evidence="5">
    <location>
        <begin position="160"/>
        <end position="182"/>
    </location>
</feature>
<comment type="subcellular location">
    <subcellularLocation>
        <location evidence="1">Membrane</location>
        <topology evidence="1">Single-pass membrane protein</topology>
    </subcellularLocation>
</comment>
<feature type="region of interest" description="Disordered" evidence="5">
    <location>
        <begin position="53"/>
        <end position="203"/>
    </location>
</feature>
<evidence type="ECO:0000256" key="6">
    <source>
        <dbReference type="SAM" id="Phobius"/>
    </source>
</evidence>
<dbReference type="RefSeq" id="WP_004335285.1">
    <property type="nucleotide sequence ID" value="NZ_ACNN01000036.1"/>
</dbReference>
<feature type="compositionally biased region" description="Basic and acidic residues" evidence="5">
    <location>
        <begin position="115"/>
        <end position="135"/>
    </location>
</feature>
<feature type="compositionally biased region" description="Low complexity" evidence="5">
    <location>
        <begin position="105"/>
        <end position="114"/>
    </location>
</feature>
<evidence type="ECO:0000256" key="1">
    <source>
        <dbReference type="ARBA" id="ARBA00004167"/>
    </source>
</evidence>
<evidence type="ECO:0000256" key="5">
    <source>
        <dbReference type="SAM" id="MobiDB-lite"/>
    </source>
</evidence>
<proteinExistence type="predicted"/>